<gene>
    <name evidence="2" type="ORF">QE152_g40817</name>
</gene>
<sequence length="124" mass="14439">MSNISKTKKQDGQTDADAQVINRDDFERKVEEALVFGKRSFLARTPPSTPPLITVQQEDQPKVVQMDRAEGNRPRDTTEDSPWQDEEMTNPIYRLYVTDDNDVFQTRTALSRRKGKEKHIMWNL</sequence>
<evidence type="ECO:0000256" key="1">
    <source>
        <dbReference type="SAM" id="MobiDB-lite"/>
    </source>
</evidence>
<accession>A0AAW1HFQ6</accession>
<proteinExistence type="predicted"/>
<reference evidence="2 3" key="1">
    <citation type="journal article" date="2024" name="BMC Genomics">
        <title>De novo assembly and annotation of Popillia japonica's genome with initial clues to its potential as an invasive pest.</title>
        <authorList>
            <person name="Cucini C."/>
            <person name="Boschi S."/>
            <person name="Funari R."/>
            <person name="Cardaioli E."/>
            <person name="Iannotti N."/>
            <person name="Marturano G."/>
            <person name="Paoli F."/>
            <person name="Bruttini M."/>
            <person name="Carapelli A."/>
            <person name="Frati F."/>
            <person name="Nardi F."/>
        </authorList>
    </citation>
    <scope>NUCLEOTIDE SEQUENCE [LARGE SCALE GENOMIC DNA]</scope>
    <source>
        <strain evidence="2">DMR45628</strain>
    </source>
</reference>
<name>A0AAW1HFQ6_POPJA</name>
<dbReference type="AlphaFoldDB" id="A0AAW1HFQ6"/>
<comment type="caution">
    <text evidence="2">The sequence shown here is derived from an EMBL/GenBank/DDBJ whole genome shotgun (WGS) entry which is preliminary data.</text>
</comment>
<dbReference type="Proteomes" id="UP001458880">
    <property type="component" value="Unassembled WGS sequence"/>
</dbReference>
<feature type="region of interest" description="Disordered" evidence="1">
    <location>
        <begin position="58"/>
        <end position="89"/>
    </location>
</feature>
<dbReference type="EMBL" id="JASPKY010001471">
    <property type="protein sequence ID" value="KAK9674842.1"/>
    <property type="molecule type" value="Genomic_DNA"/>
</dbReference>
<protein>
    <submittedName>
        <fullName evidence="2">Uncharacterized protein</fullName>
    </submittedName>
</protein>
<evidence type="ECO:0000313" key="3">
    <source>
        <dbReference type="Proteomes" id="UP001458880"/>
    </source>
</evidence>
<feature type="region of interest" description="Disordered" evidence="1">
    <location>
        <begin position="1"/>
        <end position="20"/>
    </location>
</feature>
<organism evidence="2 3">
    <name type="scientific">Popillia japonica</name>
    <name type="common">Japanese beetle</name>
    <dbReference type="NCBI Taxonomy" id="7064"/>
    <lineage>
        <taxon>Eukaryota</taxon>
        <taxon>Metazoa</taxon>
        <taxon>Ecdysozoa</taxon>
        <taxon>Arthropoda</taxon>
        <taxon>Hexapoda</taxon>
        <taxon>Insecta</taxon>
        <taxon>Pterygota</taxon>
        <taxon>Neoptera</taxon>
        <taxon>Endopterygota</taxon>
        <taxon>Coleoptera</taxon>
        <taxon>Polyphaga</taxon>
        <taxon>Scarabaeiformia</taxon>
        <taxon>Scarabaeidae</taxon>
        <taxon>Rutelinae</taxon>
        <taxon>Popillia</taxon>
    </lineage>
</organism>
<evidence type="ECO:0000313" key="2">
    <source>
        <dbReference type="EMBL" id="KAK9674842.1"/>
    </source>
</evidence>
<keyword evidence="3" id="KW-1185">Reference proteome</keyword>
<feature type="compositionally biased region" description="Basic and acidic residues" evidence="1">
    <location>
        <begin position="59"/>
        <end position="78"/>
    </location>
</feature>